<evidence type="ECO:0000256" key="3">
    <source>
        <dbReference type="ARBA" id="ARBA00022989"/>
    </source>
</evidence>
<organism evidence="8 9">
    <name type="scientific">Chenopodium quinoa</name>
    <name type="common">Quinoa</name>
    <dbReference type="NCBI Taxonomy" id="63459"/>
    <lineage>
        <taxon>Eukaryota</taxon>
        <taxon>Viridiplantae</taxon>
        <taxon>Streptophyta</taxon>
        <taxon>Embryophyta</taxon>
        <taxon>Tracheophyta</taxon>
        <taxon>Spermatophyta</taxon>
        <taxon>Magnoliopsida</taxon>
        <taxon>eudicotyledons</taxon>
        <taxon>Gunneridae</taxon>
        <taxon>Pentapetalae</taxon>
        <taxon>Caryophyllales</taxon>
        <taxon>Chenopodiaceae</taxon>
        <taxon>Chenopodioideae</taxon>
        <taxon>Atripliceae</taxon>
        <taxon>Chenopodium</taxon>
    </lineage>
</organism>
<evidence type="ECO:0000256" key="1">
    <source>
        <dbReference type="ARBA" id="ARBA00004167"/>
    </source>
</evidence>
<dbReference type="Proteomes" id="UP000596660">
    <property type="component" value="Unplaced"/>
</dbReference>
<dbReference type="GO" id="GO:0016020">
    <property type="term" value="C:membrane"/>
    <property type="evidence" value="ECO:0007669"/>
    <property type="project" value="UniProtKB-SubCell"/>
</dbReference>
<dbReference type="SMART" id="SM00239">
    <property type="entry name" value="C2"/>
    <property type="match status" value="2"/>
</dbReference>
<feature type="domain" description="VASt" evidence="7">
    <location>
        <begin position="851"/>
        <end position="1014"/>
    </location>
</feature>
<keyword evidence="9" id="KW-1185">Reference proteome</keyword>
<proteinExistence type="predicted"/>
<protein>
    <recommendedName>
        <fullName evidence="10">C2 and GRAM domain-containing protein</fullName>
    </recommendedName>
</protein>
<dbReference type="Gene3D" id="2.30.29.30">
    <property type="entry name" value="Pleckstrin-homology domain (PH domain)/Phosphotyrosine-binding domain (PTB)"/>
    <property type="match status" value="1"/>
</dbReference>
<feature type="region of interest" description="Disordered" evidence="5">
    <location>
        <begin position="194"/>
        <end position="231"/>
    </location>
</feature>
<gene>
    <name evidence="8" type="primary">LOC110727577</name>
</gene>
<dbReference type="InterPro" id="IPR011993">
    <property type="entry name" value="PH-like_dom_sf"/>
</dbReference>
<dbReference type="Gene3D" id="2.60.40.150">
    <property type="entry name" value="C2 domain"/>
    <property type="match status" value="2"/>
</dbReference>
<evidence type="ECO:0000313" key="8">
    <source>
        <dbReference type="EnsemblPlants" id="AUR62028731-RA:cds"/>
    </source>
</evidence>
<dbReference type="Pfam" id="PF16016">
    <property type="entry name" value="VASt"/>
    <property type="match status" value="2"/>
</dbReference>
<dbReference type="GeneID" id="110727577"/>
<feature type="compositionally biased region" description="Low complexity" evidence="5">
    <location>
        <begin position="207"/>
        <end position="230"/>
    </location>
</feature>
<dbReference type="RefSeq" id="XP_021762843.1">
    <property type="nucleotide sequence ID" value="XM_021907151.1"/>
</dbReference>
<dbReference type="PROSITE" id="PS51778">
    <property type="entry name" value="VAST"/>
    <property type="match status" value="2"/>
</dbReference>
<dbReference type="InterPro" id="IPR044511">
    <property type="entry name" value="At1g03370/At5g50170-like"/>
</dbReference>
<dbReference type="InterPro" id="IPR004182">
    <property type="entry name" value="GRAM"/>
</dbReference>
<dbReference type="SMART" id="SM00568">
    <property type="entry name" value="GRAM"/>
    <property type="match status" value="1"/>
</dbReference>
<dbReference type="PROSITE" id="PS50004">
    <property type="entry name" value="C2"/>
    <property type="match status" value="2"/>
</dbReference>
<dbReference type="Gramene" id="AUR62028731-RA">
    <property type="protein sequence ID" value="AUR62028731-RA:cds"/>
    <property type="gene ID" value="AUR62028731"/>
</dbReference>
<feature type="domain" description="C2" evidence="6">
    <location>
        <begin position="1"/>
        <end position="104"/>
    </location>
</feature>
<dbReference type="CDD" id="cd00030">
    <property type="entry name" value="C2"/>
    <property type="match status" value="1"/>
</dbReference>
<keyword evidence="2" id="KW-0812">Transmembrane</keyword>
<dbReference type="Pfam" id="PF02893">
    <property type="entry name" value="GRAM"/>
    <property type="match status" value="1"/>
</dbReference>
<dbReference type="AlphaFoldDB" id="A0A803MFY7"/>
<evidence type="ECO:0000256" key="2">
    <source>
        <dbReference type="ARBA" id="ARBA00022692"/>
    </source>
</evidence>
<reference evidence="8" key="2">
    <citation type="submission" date="2021-03" db="UniProtKB">
        <authorList>
            <consortium name="EnsemblPlants"/>
        </authorList>
    </citation>
    <scope>IDENTIFICATION</scope>
</reference>
<dbReference type="EnsemblPlants" id="AUR62028731-RA">
    <property type="protein sequence ID" value="AUR62028731-RA:cds"/>
    <property type="gene ID" value="AUR62028731"/>
</dbReference>
<sequence length="1022" mass="115250">MRLYAYVLEAKDLPVKNSSYVKLQVGKFKSKTRIVTGSDPVWNEEFVFRVHDLEDELVLSIYHHDEDDTYARFFNVSGFLVGRVRVPVWTVIGEESECLPPTWFSLQNPKTGKRMKKNCGKILLTLTLHGRGDVANAELSLSEQSCTRTSNGKEEDFPDHGSVNSCSPKAPPLKVPHGKKMMKAVTKRLDKLLHKNGEPSKSDESSDLSVSPSEYEACVQDESLPSSSFEESLDMMQSRDEDLEMPENLQGGILLDQTYVVTSKDLNAFLFAPDSQFRRELSELQGTTDMQESPWTCKSGDSPRLSRLVTYINPASKLCKAVKATEEQTYVKADGAEFAVFISIATPDVPYGNTFKVELLYKIMPGPELSSGEESSRLLISWGINFSQSTLMKGMIENGAKQGLKESFDHFSKLLAQKFKLLDSEDSSEKDHVLEALQREHQSDWELATEYFGNLTVVAAIFLTIYVVVHILISVPHEPQGLEINGLILPDSFGQLITCGVLVLLLERVYNMVSLFVQARLRVGNDHGIKSQGDGWKVTVALVEAVNLPSLDTAEPSDPFVVFTCNGKTRTSSVQLQTCDPQWNEILEFDASEELPSVLDVEVFDFGGPFDQTASLGHTEINFLKHSATELADMWVPLEGKAVSSQAKLHLRIFVENKKGVETVKGYLNKMEKEVGKKLNLRSPHKNSSFQKLFGLPPEEFLIKDYSCSLRRKMPLQGRLFLSARIVGFYSNFFGHKTKFFFLWEDIEDIEVQDPTMSSFGSPTLIIILRKGRGIDARHGARTQDEEGRLKFYFQSFIPFEVASKTITALWRSRTAALERKALGTEEDQGNQESLLVPLENDNHFHVEESNMLKIYSSTLPVDIKSLMKMFGGGKLERKVMAKSGCLNYVTTEWQSVKPDVYERQLSYKFNHIVSVFGGEVRCSQRKSLLGDTGGWIVNEAMALHDIPFGDHFRVHLSYHLESLPSTKDACKCEVYMGILWLKDCKFQQRIVKNINEKFSCRLKSIFELVKKEILLANDHSV</sequence>
<dbReference type="InterPro" id="IPR000008">
    <property type="entry name" value="C2_dom"/>
</dbReference>
<accession>A0A803MFY7</accession>
<dbReference type="InterPro" id="IPR031968">
    <property type="entry name" value="VASt"/>
</dbReference>
<reference evidence="8" key="1">
    <citation type="journal article" date="2017" name="Nature">
        <title>The genome of Chenopodium quinoa.</title>
        <authorList>
            <person name="Jarvis D.E."/>
            <person name="Ho Y.S."/>
            <person name="Lightfoot D.J."/>
            <person name="Schmoeckel S.M."/>
            <person name="Li B."/>
            <person name="Borm T.J.A."/>
            <person name="Ohyanagi H."/>
            <person name="Mineta K."/>
            <person name="Michell C.T."/>
            <person name="Saber N."/>
            <person name="Kharbatia N.M."/>
            <person name="Rupper R.R."/>
            <person name="Sharp A.R."/>
            <person name="Dally N."/>
            <person name="Boughton B.A."/>
            <person name="Woo Y.H."/>
            <person name="Gao G."/>
            <person name="Schijlen E.G.W.M."/>
            <person name="Guo X."/>
            <person name="Momin A.A."/>
            <person name="Negrao S."/>
            <person name="Al-Babili S."/>
            <person name="Gehring C."/>
            <person name="Roessner U."/>
            <person name="Jung C."/>
            <person name="Murphy K."/>
            <person name="Arold S.T."/>
            <person name="Gojobori T."/>
            <person name="van der Linden C.G."/>
            <person name="van Loo E.N."/>
            <person name="Jellen E.N."/>
            <person name="Maughan P.J."/>
            <person name="Tester M."/>
        </authorList>
    </citation>
    <scope>NUCLEOTIDE SEQUENCE [LARGE SCALE GENOMIC DNA]</scope>
    <source>
        <strain evidence="8">cv. PI 614886</strain>
    </source>
</reference>
<keyword evidence="3" id="KW-1133">Transmembrane helix</keyword>
<evidence type="ECO:0000256" key="4">
    <source>
        <dbReference type="ARBA" id="ARBA00023136"/>
    </source>
</evidence>
<dbReference type="OrthoDB" id="67700at2759"/>
<dbReference type="OMA" id="EQQSDWE"/>
<dbReference type="KEGG" id="cqi:110727577"/>
<comment type="subcellular location">
    <subcellularLocation>
        <location evidence="1">Membrane</location>
        <topology evidence="1">Single-pass membrane protein</topology>
    </subcellularLocation>
</comment>
<evidence type="ECO:0000259" key="7">
    <source>
        <dbReference type="PROSITE" id="PS51778"/>
    </source>
</evidence>
<feature type="domain" description="C2" evidence="6">
    <location>
        <begin position="517"/>
        <end position="636"/>
    </location>
</feature>
<feature type="domain" description="VASt" evidence="7">
    <location>
        <begin position="250"/>
        <end position="423"/>
    </location>
</feature>
<keyword evidence="4" id="KW-0472">Membrane</keyword>
<evidence type="ECO:0000313" key="9">
    <source>
        <dbReference type="Proteomes" id="UP000596660"/>
    </source>
</evidence>
<dbReference type="Pfam" id="PF00168">
    <property type="entry name" value="C2"/>
    <property type="match status" value="2"/>
</dbReference>
<dbReference type="SUPFAM" id="SSF49562">
    <property type="entry name" value="C2 domain (Calcium/lipid-binding domain, CaLB)"/>
    <property type="match status" value="2"/>
</dbReference>
<evidence type="ECO:0008006" key="10">
    <source>
        <dbReference type="Google" id="ProtNLM"/>
    </source>
</evidence>
<name>A0A803MFY7_CHEQI</name>
<dbReference type="PANTHER" id="PTHR46296:SF7">
    <property type="entry name" value="C2 DOMAIN-CONTAINING PROTEIN"/>
    <property type="match status" value="1"/>
</dbReference>
<feature type="region of interest" description="Disordered" evidence="5">
    <location>
        <begin position="142"/>
        <end position="179"/>
    </location>
</feature>
<feature type="compositionally biased region" description="Basic and acidic residues" evidence="5">
    <location>
        <begin position="194"/>
        <end position="204"/>
    </location>
</feature>
<dbReference type="PANTHER" id="PTHR46296">
    <property type="entry name" value="BNAA05G37250D PROTEIN"/>
    <property type="match status" value="1"/>
</dbReference>
<evidence type="ECO:0000256" key="5">
    <source>
        <dbReference type="SAM" id="MobiDB-lite"/>
    </source>
</evidence>
<evidence type="ECO:0000259" key="6">
    <source>
        <dbReference type="PROSITE" id="PS50004"/>
    </source>
</evidence>
<dbReference type="InterPro" id="IPR035892">
    <property type="entry name" value="C2_domain_sf"/>
</dbReference>